<organism evidence="4 5">
    <name type="scientific">Cryoendolithus antarcticus</name>
    <dbReference type="NCBI Taxonomy" id="1507870"/>
    <lineage>
        <taxon>Eukaryota</taxon>
        <taxon>Fungi</taxon>
        <taxon>Dikarya</taxon>
        <taxon>Ascomycota</taxon>
        <taxon>Pezizomycotina</taxon>
        <taxon>Dothideomycetes</taxon>
        <taxon>Dothideomycetidae</taxon>
        <taxon>Cladosporiales</taxon>
        <taxon>Cladosporiaceae</taxon>
        <taxon>Cryoendolithus</taxon>
    </lineage>
</organism>
<protein>
    <recommendedName>
        <fullName evidence="3">RCC1-like domain-containing protein</fullName>
    </recommendedName>
</protein>
<keyword evidence="1" id="KW-0677">Repeat</keyword>
<dbReference type="InterPro" id="IPR000408">
    <property type="entry name" value="Reg_chr_condens"/>
</dbReference>
<dbReference type="AlphaFoldDB" id="A0A1V8TG97"/>
<dbReference type="EMBL" id="NAJO01000008">
    <property type="protein sequence ID" value="OQO10403.1"/>
    <property type="molecule type" value="Genomic_DNA"/>
</dbReference>
<name>A0A1V8TG97_9PEZI</name>
<accession>A0A1V8TG97</accession>
<evidence type="ECO:0000313" key="4">
    <source>
        <dbReference type="EMBL" id="OQO10403.1"/>
    </source>
</evidence>
<evidence type="ECO:0000259" key="3">
    <source>
        <dbReference type="Pfam" id="PF25390"/>
    </source>
</evidence>
<dbReference type="FunCoup" id="A0A1V8TG97">
    <property type="interactions" value="167"/>
</dbReference>
<dbReference type="PRINTS" id="PR00633">
    <property type="entry name" value="RCCNDNSATION"/>
</dbReference>
<evidence type="ECO:0000256" key="2">
    <source>
        <dbReference type="PROSITE-ProRule" id="PRU00235"/>
    </source>
</evidence>
<dbReference type="PROSITE" id="PS50012">
    <property type="entry name" value="RCC1_3"/>
    <property type="match status" value="4"/>
</dbReference>
<feature type="domain" description="RCC1-like" evidence="3">
    <location>
        <begin position="9"/>
        <end position="359"/>
    </location>
</feature>
<sequence>MSNESSIHLFAIGSNGSGQLAQAHLLDIKTPIEVTIPPTQGVSSTLGSNIVSVAAGGNHTIVLCRDGRAFTSGQNDDGRLGHGGEFQGIMQVVELPLSPARDHLLDGITHIAATWSATFLVAHGMVYSCGSGDRGELGQGPQVTRSGTPTAIPNFPPDGTQVTQLQGCMAHVLAVLSDGSVYGWGSGRKGQLGEPSIDVWEPRRIDCVPFCVGSTACGKDFTCFISASDDGEICVLGPRSNDRFGVQCAAPVAAPGWSGLAASWGSIYVLTSSGDIVAWGRDDHGQLPPANLPSVQKLAAGSEHCIALTSTGQVLVWGWGEHGNCGEPIDERGDVKGRWNKLSAPGTVCAVYAGCATSFFVTSKRAG</sequence>
<evidence type="ECO:0000313" key="5">
    <source>
        <dbReference type="Proteomes" id="UP000192596"/>
    </source>
</evidence>
<dbReference type="Pfam" id="PF25390">
    <property type="entry name" value="WD40_RLD"/>
    <property type="match status" value="1"/>
</dbReference>
<comment type="caution">
    <text evidence="4">The sequence shown here is derived from an EMBL/GenBank/DDBJ whole genome shotgun (WGS) entry which is preliminary data.</text>
</comment>
<feature type="repeat" description="RCC1" evidence="2">
    <location>
        <begin position="124"/>
        <end position="178"/>
    </location>
</feature>
<dbReference type="SUPFAM" id="SSF50985">
    <property type="entry name" value="RCC1/BLIP-II"/>
    <property type="match status" value="1"/>
</dbReference>
<evidence type="ECO:0000256" key="1">
    <source>
        <dbReference type="ARBA" id="ARBA00022737"/>
    </source>
</evidence>
<dbReference type="Gene3D" id="2.130.10.30">
    <property type="entry name" value="Regulator of chromosome condensation 1/beta-lactamase-inhibitor protein II"/>
    <property type="match status" value="2"/>
</dbReference>
<keyword evidence="5" id="KW-1185">Reference proteome</keyword>
<proteinExistence type="predicted"/>
<dbReference type="InterPro" id="IPR009091">
    <property type="entry name" value="RCC1/BLIP-II"/>
</dbReference>
<dbReference type="InterPro" id="IPR058923">
    <property type="entry name" value="RCC1-like_dom"/>
</dbReference>
<dbReference type="InterPro" id="IPR051625">
    <property type="entry name" value="Signaling_Regulatory_Domain"/>
</dbReference>
<dbReference type="PROSITE" id="PS00626">
    <property type="entry name" value="RCC1_2"/>
    <property type="match status" value="1"/>
</dbReference>
<dbReference type="STRING" id="1507870.A0A1V8TG97"/>
<dbReference type="Proteomes" id="UP000192596">
    <property type="component" value="Unassembled WGS sequence"/>
</dbReference>
<feature type="repeat" description="RCC1" evidence="2">
    <location>
        <begin position="7"/>
        <end position="66"/>
    </location>
</feature>
<feature type="repeat" description="RCC1" evidence="2">
    <location>
        <begin position="274"/>
        <end position="311"/>
    </location>
</feature>
<dbReference type="PANTHER" id="PTHR22872">
    <property type="entry name" value="BTK-BINDING PROTEIN-RELATED"/>
    <property type="match status" value="1"/>
</dbReference>
<dbReference type="InParanoid" id="A0A1V8TG97"/>
<feature type="repeat" description="RCC1" evidence="2">
    <location>
        <begin position="179"/>
        <end position="228"/>
    </location>
</feature>
<reference evidence="5" key="1">
    <citation type="submission" date="2017-03" db="EMBL/GenBank/DDBJ databases">
        <title>Genomes of endolithic fungi from Antarctica.</title>
        <authorList>
            <person name="Coleine C."/>
            <person name="Masonjones S."/>
            <person name="Stajich J.E."/>
        </authorList>
    </citation>
    <scope>NUCLEOTIDE SEQUENCE [LARGE SCALE GENOMIC DNA]</scope>
    <source>
        <strain evidence="5">CCFEE 5527</strain>
    </source>
</reference>
<dbReference type="OrthoDB" id="5370059at2759"/>
<gene>
    <name evidence="4" type="ORF">B0A48_03699</name>
</gene>